<name>A0A7E4UU21_PANRE</name>
<feature type="transmembrane region" description="Helical" evidence="1">
    <location>
        <begin position="218"/>
        <end position="243"/>
    </location>
</feature>
<keyword evidence="1" id="KW-0812">Transmembrane</keyword>
<accession>A0A7E4UU21</accession>
<feature type="transmembrane region" description="Helical" evidence="1">
    <location>
        <begin position="99"/>
        <end position="123"/>
    </location>
</feature>
<dbReference type="WBParaSite" id="Pan_g12854.t1">
    <property type="protein sequence ID" value="Pan_g12854.t1"/>
    <property type="gene ID" value="Pan_g12854"/>
</dbReference>
<evidence type="ECO:0000313" key="2">
    <source>
        <dbReference type="Proteomes" id="UP000492821"/>
    </source>
</evidence>
<proteinExistence type="predicted"/>
<reference evidence="3" key="2">
    <citation type="submission" date="2020-10" db="UniProtKB">
        <authorList>
            <consortium name="WormBaseParasite"/>
        </authorList>
    </citation>
    <scope>IDENTIFICATION</scope>
</reference>
<dbReference type="PANTHER" id="PTHR22943:SF248">
    <property type="entry name" value="SEVEN TM RECEPTOR"/>
    <property type="match status" value="1"/>
</dbReference>
<feature type="transmembrane region" description="Helical" evidence="1">
    <location>
        <begin position="297"/>
        <end position="316"/>
    </location>
</feature>
<organism evidence="2 3">
    <name type="scientific">Panagrellus redivivus</name>
    <name type="common">Microworm</name>
    <dbReference type="NCBI Taxonomy" id="6233"/>
    <lineage>
        <taxon>Eukaryota</taxon>
        <taxon>Metazoa</taxon>
        <taxon>Ecdysozoa</taxon>
        <taxon>Nematoda</taxon>
        <taxon>Chromadorea</taxon>
        <taxon>Rhabditida</taxon>
        <taxon>Tylenchina</taxon>
        <taxon>Panagrolaimomorpha</taxon>
        <taxon>Panagrolaimoidea</taxon>
        <taxon>Panagrolaimidae</taxon>
        <taxon>Panagrellus</taxon>
    </lineage>
</organism>
<dbReference type="AlphaFoldDB" id="A0A7E4UU21"/>
<keyword evidence="1" id="KW-0472">Membrane</keyword>
<sequence>MIVTSQFTQLCYRVAVTYAPGVWCHDVSKKLVNLYVINGCATLILGTLTVIPAIINIHDPFEAQQLFVDDFPALLPLAKEHPYLTGYHPDKNDITISMLYYYGMIFAGGVFPVIAVVSLFFFGRHGRDFEAIAVIFFVPVQIFYRYLIIVRDVVITNKRYVIMLIPSFITVLPISGGYYATISLTPGCTSDIIEKLKLSNDGHDLACVPLVLTHPAMIVLLSMALTGMTVCFIFVPFVSYLVYKNLRNKTSMTFSEKSVQRQVGWTLILQVCIIAITSLFPLGCILINMVLTTSLPWLSTIASATFSILPVVNPILTMCTIRAYRRVLSITVRKVCEN</sequence>
<evidence type="ECO:0000313" key="3">
    <source>
        <dbReference type="WBParaSite" id="Pan_g12854.t1"/>
    </source>
</evidence>
<dbReference type="Proteomes" id="UP000492821">
    <property type="component" value="Unassembled WGS sequence"/>
</dbReference>
<keyword evidence="2" id="KW-1185">Reference proteome</keyword>
<dbReference type="InterPro" id="IPR019428">
    <property type="entry name" value="7TM_GPCR_serpentine_rcpt_Str"/>
</dbReference>
<reference evidence="2" key="1">
    <citation type="journal article" date="2013" name="Genetics">
        <title>The draft genome and transcriptome of Panagrellus redivivus are shaped by the harsh demands of a free-living lifestyle.</title>
        <authorList>
            <person name="Srinivasan J."/>
            <person name="Dillman A.R."/>
            <person name="Macchietto M.G."/>
            <person name="Heikkinen L."/>
            <person name="Lakso M."/>
            <person name="Fracchia K.M."/>
            <person name="Antoshechkin I."/>
            <person name="Mortazavi A."/>
            <person name="Wong G."/>
            <person name="Sternberg P.W."/>
        </authorList>
    </citation>
    <scope>NUCLEOTIDE SEQUENCE [LARGE SCALE GENOMIC DNA]</scope>
    <source>
        <strain evidence="2">MT8872</strain>
    </source>
</reference>
<feature type="transmembrane region" description="Helical" evidence="1">
    <location>
        <begin position="35"/>
        <end position="55"/>
    </location>
</feature>
<protein>
    <submittedName>
        <fullName evidence="3">G_PROTEIN_RECEP_F1_2 domain-containing protein</fullName>
    </submittedName>
</protein>
<feature type="transmembrane region" description="Helical" evidence="1">
    <location>
        <begin position="160"/>
        <end position="180"/>
    </location>
</feature>
<dbReference type="SUPFAM" id="SSF81321">
    <property type="entry name" value="Family A G protein-coupled receptor-like"/>
    <property type="match status" value="1"/>
</dbReference>
<evidence type="ECO:0000256" key="1">
    <source>
        <dbReference type="SAM" id="Phobius"/>
    </source>
</evidence>
<dbReference type="Pfam" id="PF10326">
    <property type="entry name" value="7TM_GPCR_Str"/>
    <property type="match status" value="1"/>
</dbReference>
<dbReference type="PANTHER" id="PTHR22943">
    <property type="entry name" value="7-TRANSMEMBRANE DOMAIN RECEPTOR C.ELEGANS"/>
    <property type="match status" value="1"/>
</dbReference>
<keyword evidence="1" id="KW-1133">Transmembrane helix</keyword>
<feature type="transmembrane region" description="Helical" evidence="1">
    <location>
        <begin position="264"/>
        <end position="291"/>
    </location>
</feature>
<feature type="transmembrane region" description="Helical" evidence="1">
    <location>
        <begin position="129"/>
        <end position="148"/>
    </location>
</feature>